<sequence>MAQAYRDPIESARLRERDGITKDEEKSHIENSGHQYEDPFGNEEFAEVKYRTLYWCHDRRNHLVGNPVATLCCGDYRTGPVSVKPFKE</sequence>
<organism evidence="2 3">
    <name type="scientific">Penicillium subrubescens</name>
    <dbReference type="NCBI Taxonomy" id="1316194"/>
    <lineage>
        <taxon>Eukaryota</taxon>
        <taxon>Fungi</taxon>
        <taxon>Dikarya</taxon>
        <taxon>Ascomycota</taxon>
        <taxon>Pezizomycotina</taxon>
        <taxon>Eurotiomycetes</taxon>
        <taxon>Eurotiomycetidae</taxon>
        <taxon>Eurotiales</taxon>
        <taxon>Aspergillaceae</taxon>
        <taxon>Penicillium</taxon>
    </lineage>
</organism>
<keyword evidence="3" id="KW-1185">Reference proteome</keyword>
<reference evidence="2 3" key="1">
    <citation type="submission" date="2016-10" db="EMBL/GenBank/DDBJ databases">
        <title>Genome sequence of the ascomycete fungus Penicillium subrubescens.</title>
        <authorList>
            <person name="De Vries R.P."/>
            <person name="Peng M."/>
            <person name="Dilokpimol A."/>
            <person name="Hilden K."/>
            <person name="Makela M.R."/>
            <person name="Grigoriev I."/>
            <person name="Riley R."/>
            <person name="Granchi Z."/>
        </authorList>
    </citation>
    <scope>NUCLEOTIDE SEQUENCE [LARGE SCALE GENOMIC DNA]</scope>
    <source>
        <strain evidence="2 3">CBS 132785</strain>
    </source>
</reference>
<evidence type="ECO:0000313" key="3">
    <source>
        <dbReference type="Proteomes" id="UP000186955"/>
    </source>
</evidence>
<accession>A0A1Q5SRJ2</accession>
<evidence type="ECO:0000313" key="2">
    <source>
        <dbReference type="EMBL" id="OKO90546.1"/>
    </source>
</evidence>
<proteinExistence type="predicted"/>
<feature type="region of interest" description="Disordered" evidence="1">
    <location>
        <begin position="1"/>
        <end position="38"/>
    </location>
</feature>
<evidence type="ECO:0000256" key="1">
    <source>
        <dbReference type="SAM" id="MobiDB-lite"/>
    </source>
</evidence>
<dbReference type="STRING" id="1316194.A0A1Q5SRJ2"/>
<feature type="compositionally biased region" description="Basic and acidic residues" evidence="1">
    <location>
        <begin position="7"/>
        <end position="37"/>
    </location>
</feature>
<name>A0A1Q5SRJ2_9EURO</name>
<dbReference type="EMBL" id="MNBE01000757">
    <property type="protein sequence ID" value="OKO90546.1"/>
    <property type="molecule type" value="Genomic_DNA"/>
</dbReference>
<comment type="caution">
    <text evidence="2">The sequence shown here is derived from an EMBL/GenBank/DDBJ whole genome shotgun (WGS) entry which is preliminary data.</text>
</comment>
<dbReference type="Proteomes" id="UP000186955">
    <property type="component" value="Unassembled WGS sequence"/>
</dbReference>
<gene>
    <name evidence="2" type="ORF">PENSUB_13263</name>
</gene>
<protein>
    <submittedName>
        <fullName evidence="2">Uncharacterized protein</fullName>
    </submittedName>
</protein>
<dbReference type="AlphaFoldDB" id="A0A1Q5SRJ2"/>